<dbReference type="EMBL" id="BQKC01000001">
    <property type="protein sequence ID" value="GJM55243.1"/>
    <property type="molecule type" value="Genomic_DNA"/>
</dbReference>
<comment type="caution">
    <text evidence="3">The sequence shown here is derived from an EMBL/GenBank/DDBJ whole genome shotgun (WGS) entry which is preliminary data.</text>
</comment>
<organism evidence="3 4">
    <name type="scientific">Granulimonas faecalis</name>
    <dbReference type="NCBI Taxonomy" id="2894155"/>
    <lineage>
        <taxon>Bacteria</taxon>
        <taxon>Bacillati</taxon>
        <taxon>Actinomycetota</taxon>
        <taxon>Coriobacteriia</taxon>
        <taxon>Coriobacteriales</taxon>
        <taxon>Kribbibacteriaceae</taxon>
        <taxon>Granulimonas</taxon>
    </lineage>
</organism>
<sequence length="239" mass="24837">MADKNDRSPTPADRRRQKREAKEAKARERRIRARQGDRRLFPKVSKKAATAFVAVVAVLFVLSVFWRLGPGSQAPRVQGTDAPAVAKKGATMIYKSGSYTVGTNLDAGQYKFLAAGGQTAAVSVDGGDAASFTTQCWLELSDGQKVEVSGATFASGDDISATDAQEVEGTGIYKVGTDCPAARYAVTSDGSGAASYAVLDSDAPGSEPVASGSVDGSTEVQVADGQYLELRGCVATVLG</sequence>
<gene>
    <name evidence="3" type="ORF">ATOP_08980</name>
</gene>
<evidence type="ECO:0000313" key="4">
    <source>
        <dbReference type="Proteomes" id="UP001055025"/>
    </source>
</evidence>
<keyword evidence="2" id="KW-0472">Membrane</keyword>
<evidence type="ECO:0000313" key="3">
    <source>
        <dbReference type="EMBL" id="GJM55243.1"/>
    </source>
</evidence>
<evidence type="ECO:0000256" key="1">
    <source>
        <dbReference type="SAM" id="MobiDB-lite"/>
    </source>
</evidence>
<reference evidence="3" key="1">
    <citation type="journal article" date="2022" name="Int. J. Syst. Evol. Microbiol.">
        <title>Granulimonas faecalis gen. nov., sp. nov., and Leptogranulimonas caecicola gen. nov., sp. nov., novel lactate-producing Atopobiaceae bacteria isolated from mouse intestines, and an emended description of the family Atopobiaceae.</title>
        <authorList>
            <person name="Morinaga K."/>
            <person name="Kusada H."/>
            <person name="Sakamoto S."/>
            <person name="Murakami T."/>
            <person name="Toyoda A."/>
            <person name="Mori H."/>
            <person name="Meng X.Y."/>
            <person name="Takashino M."/>
            <person name="Murotomi K."/>
            <person name="Tamaki H."/>
        </authorList>
    </citation>
    <scope>NUCLEOTIDE SEQUENCE</scope>
    <source>
        <strain evidence="3">OPF53</strain>
    </source>
</reference>
<accession>A0AAV5B337</accession>
<protein>
    <submittedName>
        <fullName evidence="3">Uncharacterized protein</fullName>
    </submittedName>
</protein>
<dbReference type="RefSeq" id="WP_265590747.1">
    <property type="nucleotide sequence ID" value="NZ_BQKC01000001.1"/>
</dbReference>
<dbReference type="AlphaFoldDB" id="A0AAV5B337"/>
<feature type="region of interest" description="Disordered" evidence="1">
    <location>
        <begin position="1"/>
        <end position="34"/>
    </location>
</feature>
<name>A0AAV5B337_9ACTN</name>
<evidence type="ECO:0000256" key="2">
    <source>
        <dbReference type="SAM" id="Phobius"/>
    </source>
</evidence>
<dbReference type="Proteomes" id="UP001055025">
    <property type="component" value="Unassembled WGS sequence"/>
</dbReference>
<keyword evidence="4" id="KW-1185">Reference proteome</keyword>
<keyword evidence="2" id="KW-0812">Transmembrane</keyword>
<feature type="transmembrane region" description="Helical" evidence="2">
    <location>
        <begin position="48"/>
        <end position="68"/>
    </location>
</feature>
<proteinExistence type="predicted"/>
<keyword evidence="2" id="KW-1133">Transmembrane helix</keyword>